<dbReference type="EMBL" id="KB445797">
    <property type="protein sequence ID" value="EMD37021.1"/>
    <property type="molecule type" value="Genomic_DNA"/>
</dbReference>
<reference evidence="2 3" key="1">
    <citation type="journal article" date="2012" name="Proc. Natl. Acad. Sci. U.S.A.">
        <title>Comparative genomics of Ceriporiopsis subvermispora and Phanerochaete chrysosporium provide insight into selective ligninolysis.</title>
        <authorList>
            <person name="Fernandez-Fueyo E."/>
            <person name="Ruiz-Duenas F.J."/>
            <person name="Ferreira P."/>
            <person name="Floudas D."/>
            <person name="Hibbett D.S."/>
            <person name="Canessa P."/>
            <person name="Larrondo L.F."/>
            <person name="James T.Y."/>
            <person name="Seelenfreund D."/>
            <person name="Lobos S."/>
            <person name="Polanco R."/>
            <person name="Tello M."/>
            <person name="Honda Y."/>
            <person name="Watanabe T."/>
            <person name="Watanabe T."/>
            <person name="Ryu J.S."/>
            <person name="Kubicek C.P."/>
            <person name="Schmoll M."/>
            <person name="Gaskell J."/>
            <person name="Hammel K.E."/>
            <person name="St John F.J."/>
            <person name="Vanden Wymelenberg A."/>
            <person name="Sabat G."/>
            <person name="Splinter BonDurant S."/>
            <person name="Syed K."/>
            <person name="Yadav J.S."/>
            <person name="Doddapaneni H."/>
            <person name="Subramanian V."/>
            <person name="Lavin J.L."/>
            <person name="Oguiza J.A."/>
            <person name="Perez G."/>
            <person name="Pisabarro A.G."/>
            <person name="Ramirez L."/>
            <person name="Santoyo F."/>
            <person name="Master E."/>
            <person name="Coutinho P.M."/>
            <person name="Henrissat B."/>
            <person name="Lombard V."/>
            <person name="Magnuson J.K."/>
            <person name="Kuees U."/>
            <person name="Hori C."/>
            <person name="Igarashi K."/>
            <person name="Samejima M."/>
            <person name="Held B.W."/>
            <person name="Barry K.W."/>
            <person name="LaButti K.M."/>
            <person name="Lapidus A."/>
            <person name="Lindquist E.A."/>
            <person name="Lucas S.M."/>
            <person name="Riley R."/>
            <person name="Salamov A.A."/>
            <person name="Hoffmeister D."/>
            <person name="Schwenk D."/>
            <person name="Hadar Y."/>
            <person name="Yarden O."/>
            <person name="de Vries R.P."/>
            <person name="Wiebenga A."/>
            <person name="Stenlid J."/>
            <person name="Eastwood D."/>
            <person name="Grigoriev I.V."/>
            <person name="Berka R.M."/>
            <person name="Blanchette R.A."/>
            <person name="Kersten P."/>
            <person name="Martinez A.T."/>
            <person name="Vicuna R."/>
            <person name="Cullen D."/>
        </authorList>
    </citation>
    <scope>NUCLEOTIDE SEQUENCE [LARGE SCALE GENOMIC DNA]</scope>
    <source>
        <strain evidence="2 3">B</strain>
    </source>
</reference>
<proteinExistence type="predicted"/>
<dbReference type="PROSITE" id="PS51257">
    <property type="entry name" value="PROKAR_LIPOPROTEIN"/>
    <property type="match status" value="1"/>
</dbReference>
<keyword evidence="1" id="KW-0812">Transmembrane</keyword>
<feature type="transmembrane region" description="Helical" evidence="1">
    <location>
        <begin position="6"/>
        <end position="26"/>
    </location>
</feature>
<protein>
    <submittedName>
        <fullName evidence="2">Uncharacterized protein</fullName>
    </submittedName>
</protein>
<evidence type="ECO:0000256" key="1">
    <source>
        <dbReference type="SAM" id="Phobius"/>
    </source>
</evidence>
<organism evidence="2 3">
    <name type="scientific">Ceriporiopsis subvermispora (strain B)</name>
    <name type="common">White-rot fungus</name>
    <name type="synonym">Gelatoporia subvermispora</name>
    <dbReference type="NCBI Taxonomy" id="914234"/>
    <lineage>
        <taxon>Eukaryota</taxon>
        <taxon>Fungi</taxon>
        <taxon>Dikarya</taxon>
        <taxon>Basidiomycota</taxon>
        <taxon>Agaricomycotina</taxon>
        <taxon>Agaricomycetes</taxon>
        <taxon>Polyporales</taxon>
        <taxon>Gelatoporiaceae</taxon>
        <taxon>Gelatoporia</taxon>
    </lineage>
</organism>
<name>M2RDY5_CERS8</name>
<accession>M2RDY5</accession>
<evidence type="ECO:0000313" key="3">
    <source>
        <dbReference type="Proteomes" id="UP000016930"/>
    </source>
</evidence>
<dbReference type="AlphaFoldDB" id="M2RDY5"/>
<evidence type="ECO:0000313" key="2">
    <source>
        <dbReference type="EMBL" id="EMD37021.1"/>
    </source>
</evidence>
<keyword evidence="3" id="KW-1185">Reference proteome</keyword>
<dbReference type="HOGENOM" id="CLU_3106173_0_0_1"/>
<keyword evidence="1" id="KW-0472">Membrane</keyword>
<dbReference type="Proteomes" id="UP000016930">
    <property type="component" value="Unassembled WGS sequence"/>
</dbReference>
<gene>
    <name evidence="2" type="ORF">CERSUDRAFT_84036</name>
</gene>
<sequence>MFDDRIIHFWMLVICGCGSFGHLVFYRSTVLEPSLSRELGANKANPQRSSE</sequence>
<keyword evidence="1" id="KW-1133">Transmembrane helix</keyword>